<dbReference type="Pfam" id="PF25893">
    <property type="entry name" value="HH_CzcB"/>
    <property type="match status" value="1"/>
</dbReference>
<dbReference type="OrthoDB" id="9806939at2"/>
<dbReference type="InterPro" id="IPR006143">
    <property type="entry name" value="RND_pump_MFP"/>
</dbReference>
<feature type="coiled-coil region" evidence="2">
    <location>
        <begin position="156"/>
        <end position="183"/>
    </location>
</feature>
<gene>
    <name evidence="6" type="ORF">Rain11_0961</name>
</gene>
<dbReference type="EMBL" id="NKXO01000012">
    <property type="protein sequence ID" value="PKQ70024.1"/>
    <property type="molecule type" value="Genomic_DNA"/>
</dbReference>
<evidence type="ECO:0000259" key="5">
    <source>
        <dbReference type="Pfam" id="PF25967"/>
    </source>
</evidence>
<dbReference type="InterPro" id="IPR058792">
    <property type="entry name" value="Beta-barrel_RND_2"/>
</dbReference>
<dbReference type="Gene3D" id="2.40.420.20">
    <property type="match status" value="1"/>
</dbReference>
<keyword evidence="7" id="KW-1185">Reference proteome</keyword>
<comment type="caution">
    <text evidence="6">The sequence shown here is derived from an EMBL/GenBank/DDBJ whole genome shotgun (WGS) entry which is preliminary data.</text>
</comment>
<dbReference type="SUPFAM" id="SSF111369">
    <property type="entry name" value="HlyD-like secretion proteins"/>
    <property type="match status" value="1"/>
</dbReference>
<organism evidence="6 7">
    <name type="scientific">Raineya orbicola</name>
    <dbReference type="NCBI Taxonomy" id="2016530"/>
    <lineage>
        <taxon>Bacteria</taxon>
        <taxon>Pseudomonadati</taxon>
        <taxon>Bacteroidota</taxon>
        <taxon>Cytophagia</taxon>
        <taxon>Cytophagales</taxon>
        <taxon>Raineyaceae</taxon>
        <taxon>Raineya</taxon>
    </lineage>
</organism>
<dbReference type="InterPro" id="IPR058627">
    <property type="entry name" value="MdtA-like_C"/>
</dbReference>
<dbReference type="RefSeq" id="WP_101358227.1">
    <property type="nucleotide sequence ID" value="NZ_NKXO01000012.1"/>
</dbReference>
<dbReference type="NCBIfam" id="TIGR01730">
    <property type="entry name" value="RND_mfp"/>
    <property type="match status" value="1"/>
</dbReference>
<dbReference type="Proteomes" id="UP000233387">
    <property type="component" value="Unassembled WGS sequence"/>
</dbReference>
<dbReference type="PROSITE" id="PS51257">
    <property type="entry name" value="PROKAR_LIPOPROTEIN"/>
    <property type="match status" value="1"/>
</dbReference>
<dbReference type="GO" id="GO:0015562">
    <property type="term" value="F:efflux transmembrane transporter activity"/>
    <property type="evidence" value="ECO:0007669"/>
    <property type="project" value="TreeGrafter"/>
</dbReference>
<evidence type="ECO:0000259" key="3">
    <source>
        <dbReference type="Pfam" id="PF25893"/>
    </source>
</evidence>
<dbReference type="InterPro" id="IPR058648">
    <property type="entry name" value="HH_CzcB-like"/>
</dbReference>
<protein>
    <submittedName>
        <fullName evidence="6">Efflux transporter, RND family, MFP subunit</fullName>
    </submittedName>
</protein>
<dbReference type="Gene3D" id="1.10.287.470">
    <property type="entry name" value="Helix hairpin bin"/>
    <property type="match status" value="1"/>
</dbReference>
<feature type="domain" description="Multidrug resistance protein MdtA-like C-terminal permuted SH3" evidence="5">
    <location>
        <begin position="295"/>
        <end position="357"/>
    </location>
</feature>
<dbReference type="Gene3D" id="2.40.30.170">
    <property type="match status" value="1"/>
</dbReference>
<evidence type="ECO:0000313" key="7">
    <source>
        <dbReference type="Proteomes" id="UP000233387"/>
    </source>
</evidence>
<accession>A0A2N3II88</accession>
<evidence type="ECO:0000313" key="6">
    <source>
        <dbReference type="EMBL" id="PKQ70024.1"/>
    </source>
</evidence>
<dbReference type="PANTHER" id="PTHR30469">
    <property type="entry name" value="MULTIDRUG RESISTANCE PROTEIN MDTA"/>
    <property type="match status" value="1"/>
</dbReference>
<evidence type="ECO:0000256" key="2">
    <source>
        <dbReference type="SAM" id="Coils"/>
    </source>
</evidence>
<comment type="similarity">
    <text evidence="1">Belongs to the membrane fusion protein (MFP) (TC 8.A.1) family.</text>
</comment>
<evidence type="ECO:0000259" key="4">
    <source>
        <dbReference type="Pfam" id="PF25954"/>
    </source>
</evidence>
<keyword evidence="2" id="KW-0175">Coiled coil</keyword>
<evidence type="ECO:0000256" key="1">
    <source>
        <dbReference type="ARBA" id="ARBA00009477"/>
    </source>
</evidence>
<dbReference type="AlphaFoldDB" id="A0A2N3II88"/>
<dbReference type="PANTHER" id="PTHR30469:SF15">
    <property type="entry name" value="HLYD FAMILY OF SECRETION PROTEINS"/>
    <property type="match status" value="1"/>
</dbReference>
<feature type="domain" description="CzcB-like alpha-helical hairpin" evidence="3">
    <location>
        <begin position="129"/>
        <end position="176"/>
    </location>
</feature>
<feature type="domain" description="CusB-like beta-barrel" evidence="4">
    <location>
        <begin position="219"/>
        <end position="288"/>
    </location>
</feature>
<dbReference type="Pfam" id="PF25954">
    <property type="entry name" value="Beta-barrel_RND_2"/>
    <property type="match status" value="1"/>
</dbReference>
<dbReference type="GO" id="GO:1990281">
    <property type="term" value="C:efflux pump complex"/>
    <property type="evidence" value="ECO:0007669"/>
    <property type="project" value="TreeGrafter"/>
</dbReference>
<feature type="coiled-coil region" evidence="2">
    <location>
        <begin position="13"/>
        <end position="54"/>
    </location>
</feature>
<dbReference type="Gene3D" id="2.40.50.100">
    <property type="match status" value="1"/>
</dbReference>
<name>A0A2N3II88_9BACT</name>
<dbReference type="Pfam" id="PF25967">
    <property type="entry name" value="RND-MFP_C"/>
    <property type="match status" value="1"/>
</dbReference>
<reference evidence="6 7" key="1">
    <citation type="submission" date="2017-06" db="EMBL/GenBank/DDBJ databases">
        <title>Raineya orbicola gen. nov., sp. nov. a slightly thermophilic bacterium of the phylum Bacteroidetes and the description of Raineyaceae fam. nov.</title>
        <authorList>
            <person name="Albuquerque L."/>
            <person name="Polonia A.R.M."/>
            <person name="Barroso C."/>
            <person name="Froufe H.J.C."/>
            <person name="Lage O."/>
            <person name="Lobo-Da-Cunha A."/>
            <person name="Egas C."/>
            <person name="Da Costa M.S."/>
        </authorList>
    </citation>
    <scope>NUCLEOTIDE SEQUENCE [LARGE SCALE GENOMIC DNA]</scope>
    <source>
        <strain evidence="6 7">SPSPC-11</strain>
    </source>
</reference>
<proteinExistence type="inferred from homology"/>
<sequence>MKIAKYFALIALLVACNAEKTDKKAELEALKKQKQEIEAKIAQLEKELGTNTKIMKAKNVVVTALQTSNFANYIEIQGRLETDKIVNISAQTPGVVKGVYVRRGDFVAAGQVVADIDGSLILKNMQPLKAQIELARTVYEKQKALWEQKVGTEVAYLQAKTNLESLEQQLATLQEQYAKTRVVASMAGVVEDVMMKVGEMASPGMPGIKIVNSAELRAVAEVPEAYSGQIRQGAEVEIFIPDLKRNIKGRVIFIAQTINNISRSFRVEVAIPYDKDFKPNMIATLKVENYAKNSAIVVPINVVQNALEGSYIMVAVEENGQKIARRRKVEVGQIYNRSAEIISGLQAGDKIITTGYQDLNDGDLISYKM</sequence>